<keyword evidence="2" id="KW-1185">Reference proteome</keyword>
<organism evidence="1 2">
    <name type="scientific">Pseudidiomarina aquimaris</name>
    <dbReference type="NCBI Taxonomy" id="641841"/>
    <lineage>
        <taxon>Bacteria</taxon>
        <taxon>Pseudomonadati</taxon>
        <taxon>Pseudomonadota</taxon>
        <taxon>Gammaproteobacteria</taxon>
        <taxon>Alteromonadales</taxon>
        <taxon>Idiomarinaceae</taxon>
        <taxon>Pseudidiomarina</taxon>
    </lineage>
</organism>
<protein>
    <submittedName>
        <fullName evidence="1">Uncharacterized protein</fullName>
    </submittedName>
</protein>
<reference evidence="2" key="1">
    <citation type="journal article" date="2018" name="Front. Microbiol.">
        <title>Genome-Based Analysis Reveals the Taxonomy and Diversity of the Family Idiomarinaceae.</title>
        <authorList>
            <person name="Liu Y."/>
            <person name="Lai Q."/>
            <person name="Shao Z."/>
        </authorList>
    </citation>
    <scope>NUCLEOTIDE SEQUENCE [LARGE SCALE GENOMIC DNA]</scope>
    <source>
        <strain evidence="2">SW15</strain>
    </source>
</reference>
<evidence type="ECO:0000313" key="1">
    <source>
        <dbReference type="EMBL" id="RUO45939.1"/>
    </source>
</evidence>
<gene>
    <name evidence="1" type="ORF">CWE21_13095</name>
</gene>
<dbReference type="EMBL" id="PIPT01000012">
    <property type="protein sequence ID" value="RUO45939.1"/>
    <property type="molecule type" value="Genomic_DNA"/>
</dbReference>
<dbReference type="Proteomes" id="UP000286678">
    <property type="component" value="Unassembled WGS sequence"/>
</dbReference>
<accession>A0A432XB12</accession>
<sequence>MTLSDEIGYIDNNSYQLTEENKRLVNTYLRMFRYYTKRNFSPTRTVRVLLSNYPEHVESIVHAAFERYPNNYEQIIKAAIDAEPGFTKDIMAVAMHTEVAQPAELVRIAVEAEPAYADEIVVEASRANPANVEELVRVAVKVEPEMADSIMQSASASQPEKVEGIVHATLSVLPAIGDYLSSSLSDLIDLITTDNDPESTEVTSRAEALSVLKGAYRAGMSYQEIEALAETHGIAKEEIAAAVASKN</sequence>
<proteinExistence type="predicted"/>
<evidence type="ECO:0000313" key="2">
    <source>
        <dbReference type="Proteomes" id="UP000286678"/>
    </source>
</evidence>
<dbReference type="AlphaFoldDB" id="A0A432XB12"/>
<name>A0A432XB12_9GAMM</name>
<comment type="caution">
    <text evidence="1">The sequence shown here is derived from an EMBL/GenBank/DDBJ whole genome shotgun (WGS) entry which is preliminary data.</text>
</comment>